<name>A0ABV2LZM0_9FIRM</name>
<sequence>MKTSSYHPDTLPVSRDSEQESSYSIPVQKEKTGYLKEDFRLFHIKDQTEKEYFYHYHDFHKIIVFLSGKVTYHIEGKAYHLKPWDIILVSRGAIHMPEIDFSVPYERFILWIRDDLQTSELNTCFQKANDRSFSLIRLDTRLMEQIKSILYELETAISGTQFGDQLLKQALFTEFMVHVNRIFLQKQYITDQRSYSSDSHVEQLVAYINQNLEQDLSIDALAARFFFSKYHMMRKFKEETGCTIHSYVTSKRLLLARSLIARGTPVMKAALQSGFRDYTTFSRAYKKQFRQPPARNQ</sequence>
<dbReference type="InterPro" id="IPR018060">
    <property type="entry name" value="HTH_AraC"/>
</dbReference>
<protein>
    <submittedName>
        <fullName evidence="7">AraC-like DNA-binding protein/mannose-6-phosphate isomerase-like protein (Cupin superfamily)</fullName>
    </submittedName>
</protein>
<dbReference type="RefSeq" id="WP_138270087.1">
    <property type="nucleotide sequence ID" value="NZ_BAABXN010000001.1"/>
</dbReference>
<evidence type="ECO:0000256" key="3">
    <source>
        <dbReference type="ARBA" id="ARBA00023159"/>
    </source>
</evidence>
<dbReference type="InterPro" id="IPR050204">
    <property type="entry name" value="AraC_XylS_family_regulators"/>
</dbReference>
<keyword evidence="1" id="KW-0805">Transcription regulation</keyword>
<dbReference type="InterPro" id="IPR014710">
    <property type="entry name" value="RmlC-like_jellyroll"/>
</dbReference>
<dbReference type="Gene3D" id="1.10.10.60">
    <property type="entry name" value="Homeodomain-like"/>
    <property type="match status" value="2"/>
</dbReference>
<keyword evidence="2" id="KW-0238">DNA-binding</keyword>
<dbReference type="Proteomes" id="UP001549106">
    <property type="component" value="Unassembled WGS sequence"/>
</dbReference>
<dbReference type="InterPro" id="IPR003313">
    <property type="entry name" value="AraC-bd"/>
</dbReference>
<dbReference type="PANTHER" id="PTHR46796">
    <property type="entry name" value="HTH-TYPE TRANSCRIPTIONAL ACTIVATOR RHAS-RELATED"/>
    <property type="match status" value="1"/>
</dbReference>
<evidence type="ECO:0000256" key="1">
    <source>
        <dbReference type="ARBA" id="ARBA00023015"/>
    </source>
</evidence>
<gene>
    <name evidence="7" type="ORF">ABID24_000874</name>
</gene>
<evidence type="ECO:0000256" key="2">
    <source>
        <dbReference type="ARBA" id="ARBA00023125"/>
    </source>
</evidence>
<dbReference type="EMBL" id="JBEPMJ010000004">
    <property type="protein sequence ID" value="MET3749640.1"/>
    <property type="molecule type" value="Genomic_DNA"/>
</dbReference>
<evidence type="ECO:0000256" key="4">
    <source>
        <dbReference type="ARBA" id="ARBA00023163"/>
    </source>
</evidence>
<evidence type="ECO:0000313" key="8">
    <source>
        <dbReference type="Proteomes" id="UP001549106"/>
    </source>
</evidence>
<dbReference type="Gene3D" id="2.60.120.10">
    <property type="entry name" value="Jelly Rolls"/>
    <property type="match status" value="1"/>
</dbReference>
<evidence type="ECO:0000313" key="7">
    <source>
        <dbReference type="EMBL" id="MET3749640.1"/>
    </source>
</evidence>
<keyword evidence="4" id="KW-0804">Transcription</keyword>
<evidence type="ECO:0000259" key="6">
    <source>
        <dbReference type="PROSITE" id="PS01124"/>
    </source>
</evidence>
<dbReference type="InterPro" id="IPR037923">
    <property type="entry name" value="HTH-like"/>
</dbReference>
<comment type="caution">
    <text evidence="7">The sequence shown here is derived from an EMBL/GenBank/DDBJ whole genome shotgun (WGS) entry which is preliminary data.</text>
</comment>
<keyword evidence="8" id="KW-1185">Reference proteome</keyword>
<reference evidence="7 8" key="1">
    <citation type="submission" date="2024-06" db="EMBL/GenBank/DDBJ databases">
        <title>Genomic Encyclopedia of Type Strains, Phase IV (KMG-IV): sequencing the most valuable type-strain genomes for metagenomic binning, comparative biology and taxonomic classification.</title>
        <authorList>
            <person name="Goeker M."/>
        </authorList>
    </citation>
    <scope>NUCLEOTIDE SEQUENCE [LARGE SCALE GENOMIC DNA]</scope>
    <source>
        <strain evidence="7 8">DSM 29492</strain>
    </source>
</reference>
<feature type="region of interest" description="Disordered" evidence="5">
    <location>
        <begin position="1"/>
        <end position="24"/>
    </location>
</feature>
<feature type="domain" description="HTH araC/xylS-type" evidence="6">
    <location>
        <begin position="202"/>
        <end position="297"/>
    </location>
</feature>
<dbReference type="PROSITE" id="PS00041">
    <property type="entry name" value="HTH_ARAC_FAMILY_1"/>
    <property type="match status" value="1"/>
</dbReference>
<dbReference type="InterPro" id="IPR009057">
    <property type="entry name" value="Homeodomain-like_sf"/>
</dbReference>
<dbReference type="PROSITE" id="PS01124">
    <property type="entry name" value="HTH_ARAC_FAMILY_2"/>
    <property type="match status" value="1"/>
</dbReference>
<dbReference type="Pfam" id="PF12833">
    <property type="entry name" value="HTH_18"/>
    <property type="match status" value="1"/>
</dbReference>
<organism evidence="7 8">
    <name type="scientific">Blautia caecimuris</name>
    <dbReference type="NCBI Taxonomy" id="1796615"/>
    <lineage>
        <taxon>Bacteria</taxon>
        <taxon>Bacillati</taxon>
        <taxon>Bacillota</taxon>
        <taxon>Clostridia</taxon>
        <taxon>Lachnospirales</taxon>
        <taxon>Lachnospiraceae</taxon>
        <taxon>Blautia</taxon>
    </lineage>
</organism>
<accession>A0ABV2LZM0</accession>
<proteinExistence type="predicted"/>
<dbReference type="SUPFAM" id="SSF51215">
    <property type="entry name" value="Regulatory protein AraC"/>
    <property type="match status" value="1"/>
</dbReference>
<dbReference type="SUPFAM" id="SSF46689">
    <property type="entry name" value="Homeodomain-like"/>
    <property type="match status" value="2"/>
</dbReference>
<dbReference type="InterPro" id="IPR018062">
    <property type="entry name" value="HTH_AraC-typ_CS"/>
</dbReference>
<evidence type="ECO:0000256" key="5">
    <source>
        <dbReference type="SAM" id="MobiDB-lite"/>
    </source>
</evidence>
<dbReference type="Pfam" id="PF02311">
    <property type="entry name" value="AraC_binding"/>
    <property type="match status" value="1"/>
</dbReference>
<dbReference type="SMART" id="SM00342">
    <property type="entry name" value="HTH_ARAC"/>
    <property type="match status" value="1"/>
</dbReference>
<keyword evidence="3" id="KW-0010">Activator</keyword>